<accession>A0A0R1VRY5</accession>
<keyword evidence="1" id="KW-0812">Transmembrane</keyword>
<dbReference type="Proteomes" id="UP000051315">
    <property type="component" value="Unassembled WGS sequence"/>
</dbReference>
<feature type="transmembrane region" description="Helical" evidence="1">
    <location>
        <begin position="115"/>
        <end position="133"/>
    </location>
</feature>
<gene>
    <name evidence="2" type="ORF">FC15_GL000599</name>
</gene>
<dbReference type="AlphaFoldDB" id="A0A0R1VRY5"/>
<keyword evidence="1" id="KW-0472">Membrane</keyword>
<dbReference type="OrthoDB" id="9795813at2"/>
<dbReference type="PATRIC" id="fig|1423735.3.peg.627"/>
<sequence>MQSHDRLKILVEGAIFAGLAMALEYVPHDVGVSSIQLCYGLIPLAVYSLRRGIVPGFFAGLVFGLLDMWLRGSGSLLNPLQIILDYPLAFALIGLMGMGANTVQQKIRQHKTTQAVAVTLLGFALGDLGKYLSHYFAGVFFWGSYAPKGQSAWLYSLLINGGSFVANLIMGLILMTILVRFTPQLFTRNL</sequence>
<proteinExistence type="predicted"/>
<keyword evidence="1" id="KW-1133">Transmembrane helix</keyword>
<dbReference type="STRING" id="1423735.FC15_GL000599"/>
<organism evidence="2 3">
    <name type="scientific">Lapidilactobacillus concavus DSM 17758</name>
    <dbReference type="NCBI Taxonomy" id="1423735"/>
    <lineage>
        <taxon>Bacteria</taxon>
        <taxon>Bacillati</taxon>
        <taxon>Bacillota</taxon>
        <taxon>Bacilli</taxon>
        <taxon>Lactobacillales</taxon>
        <taxon>Lactobacillaceae</taxon>
        <taxon>Lapidilactobacillus</taxon>
    </lineage>
</organism>
<dbReference type="Pfam" id="PF09515">
    <property type="entry name" value="Thia_YuaJ"/>
    <property type="match status" value="1"/>
</dbReference>
<dbReference type="NCBIfam" id="TIGR02357">
    <property type="entry name" value="ECF_ThiT_YuaJ"/>
    <property type="match status" value="1"/>
</dbReference>
<comment type="caution">
    <text evidence="2">The sequence shown here is derived from an EMBL/GenBank/DDBJ whole genome shotgun (WGS) entry which is preliminary data.</text>
</comment>
<dbReference type="InterPro" id="IPR012651">
    <property type="entry name" value="Thia_Transptr_ThiT"/>
</dbReference>
<feature type="transmembrane region" description="Helical" evidence="1">
    <location>
        <begin position="82"/>
        <end position="103"/>
    </location>
</feature>
<protein>
    <submittedName>
        <fullName evidence="2">Proton-coupled thiamine transporter</fullName>
    </submittedName>
</protein>
<evidence type="ECO:0000313" key="3">
    <source>
        <dbReference type="Proteomes" id="UP000051315"/>
    </source>
</evidence>
<reference evidence="2 3" key="1">
    <citation type="journal article" date="2015" name="Genome Announc.">
        <title>Expanding the biotechnology potential of lactobacilli through comparative genomics of 213 strains and associated genera.</title>
        <authorList>
            <person name="Sun Z."/>
            <person name="Harris H.M."/>
            <person name="McCann A."/>
            <person name="Guo C."/>
            <person name="Argimon S."/>
            <person name="Zhang W."/>
            <person name="Yang X."/>
            <person name="Jeffery I.B."/>
            <person name="Cooney J.C."/>
            <person name="Kagawa T.F."/>
            <person name="Liu W."/>
            <person name="Song Y."/>
            <person name="Salvetti E."/>
            <person name="Wrobel A."/>
            <person name="Rasinkangas P."/>
            <person name="Parkhill J."/>
            <person name="Rea M.C."/>
            <person name="O'Sullivan O."/>
            <person name="Ritari J."/>
            <person name="Douillard F.P."/>
            <person name="Paul Ross R."/>
            <person name="Yang R."/>
            <person name="Briner A.E."/>
            <person name="Felis G.E."/>
            <person name="de Vos W.M."/>
            <person name="Barrangou R."/>
            <person name="Klaenhammer T.R."/>
            <person name="Caufield P.W."/>
            <person name="Cui Y."/>
            <person name="Zhang H."/>
            <person name="O'Toole P.W."/>
        </authorList>
    </citation>
    <scope>NUCLEOTIDE SEQUENCE [LARGE SCALE GENOMIC DNA]</scope>
    <source>
        <strain evidence="2 3">DSM 17758</strain>
    </source>
</reference>
<dbReference type="Gene3D" id="1.10.1760.20">
    <property type="match status" value="1"/>
</dbReference>
<keyword evidence="3" id="KW-1185">Reference proteome</keyword>
<feature type="transmembrane region" description="Helical" evidence="1">
    <location>
        <begin position="153"/>
        <end position="179"/>
    </location>
</feature>
<name>A0A0R1VRY5_9LACO</name>
<dbReference type="GO" id="GO:0015234">
    <property type="term" value="F:thiamine transmembrane transporter activity"/>
    <property type="evidence" value="ECO:0007669"/>
    <property type="project" value="InterPro"/>
</dbReference>
<dbReference type="GO" id="GO:0005886">
    <property type="term" value="C:plasma membrane"/>
    <property type="evidence" value="ECO:0007669"/>
    <property type="project" value="InterPro"/>
</dbReference>
<evidence type="ECO:0000256" key="1">
    <source>
        <dbReference type="SAM" id="Phobius"/>
    </source>
</evidence>
<evidence type="ECO:0000313" key="2">
    <source>
        <dbReference type="EMBL" id="KRM08529.1"/>
    </source>
</evidence>
<dbReference type="RefSeq" id="WP_057825479.1">
    <property type="nucleotide sequence ID" value="NZ_AZFX01000087.1"/>
</dbReference>
<dbReference type="EMBL" id="AZFX01000087">
    <property type="protein sequence ID" value="KRM08529.1"/>
    <property type="molecule type" value="Genomic_DNA"/>
</dbReference>
<feature type="transmembrane region" description="Helical" evidence="1">
    <location>
        <begin position="52"/>
        <end position="70"/>
    </location>
</feature>